<reference evidence="1 2" key="1">
    <citation type="journal article" date="2022" name="Allergy">
        <title>Genome assembly and annotation of Periplaneta americana reveal a comprehensive cockroach allergen profile.</title>
        <authorList>
            <person name="Wang L."/>
            <person name="Xiong Q."/>
            <person name="Saelim N."/>
            <person name="Wang L."/>
            <person name="Nong W."/>
            <person name="Wan A.T."/>
            <person name="Shi M."/>
            <person name="Liu X."/>
            <person name="Cao Q."/>
            <person name="Hui J.H.L."/>
            <person name="Sookrung N."/>
            <person name="Leung T.F."/>
            <person name="Tungtrongchitr A."/>
            <person name="Tsui S.K.W."/>
        </authorList>
    </citation>
    <scope>NUCLEOTIDE SEQUENCE [LARGE SCALE GENOMIC DNA]</scope>
    <source>
        <strain evidence="1">PWHHKU_190912</strain>
    </source>
</reference>
<evidence type="ECO:0000313" key="1">
    <source>
        <dbReference type="EMBL" id="KAJ4430378.1"/>
    </source>
</evidence>
<name>A0ABQ8S8K2_PERAM</name>
<evidence type="ECO:0000313" key="2">
    <source>
        <dbReference type="Proteomes" id="UP001148838"/>
    </source>
</evidence>
<dbReference type="EMBL" id="JAJSOF020000033">
    <property type="protein sequence ID" value="KAJ4430378.1"/>
    <property type="molecule type" value="Genomic_DNA"/>
</dbReference>
<gene>
    <name evidence="1" type="ORF">ANN_22594</name>
</gene>
<dbReference type="Proteomes" id="UP001148838">
    <property type="component" value="Unassembled WGS sequence"/>
</dbReference>
<comment type="caution">
    <text evidence="1">The sequence shown here is derived from an EMBL/GenBank/DDBJ whole genome shotgun (WGS) entry which is preliminary data.</text>
</comment>
<organism evidence="1 2">
    <name type="scientific">Periplaneta americana</name>
    <name type="common">American cockroach</name>
    <name type="synonym">Blatta americana</name>
    <dbReference type="NCBI Taxonomy" id="6978"/>
    <lineage>
        <taxon>Eukaryota</taxon>
        <taxon>Metazoa</taxon>
        <taxon>Ecdysozoa</taxon>
        <taxon>Arthropoda</taxon>
        <taxon>Hexapoda</taxon>
        <taxon>Insecta</taxon>
        <taxon>Pterygota</taxon>
        <taxon>Neoptera</taxon>
        <taxon>Polyneoptera</taxon>
        <taxon>Dictyoptera</taxon>
        <taxon>Blattodea</taxon>
        <taxon>Blattoidea</taxon>
        <taxon>Blattidae</taxon>
        <taxon>Blattinae</taxon>
        <taxon>Periplaneta</taxon>
    </lineage>
</organism>
<accession>A0ABQ8S8K2</accession>
<proteinExistence type="predicted"/>
<feature type="non-terminal residue" evidence="1">
    <location>
        <position position="1"/>
    </location>
</feature>
<protein>
    <submittedName>
        <fullName evidence="1">Uncharacterized protein</fullName>
    </submittedName>
</protein>
<sequence length="129" mass="15129">VIYAAVPCAITAAGHCKKRFRVDDRYDMSVKEYEVTELSLEVNELRKSCIIEIREVLGMFADRKALILCVQEKIHKRIRLEANKEVVLQRLPMMQKSRKLTKLYMPIEDLIVREIAEECNIRLDHVMKP</sequence>
<keyword evidence="2" id="KW-1185">Reference proteome</keyword>